<dbReference type="InterPro" id="IPR000727">
    <property type="entry name" value="T_SNARE_dom"/>
</dbReference>
<evidence type="ECO:0000259" key="8">
    <source>
        <dbReference type="PROSITE" id="PS50195"/>
    </source>
</evidence>
<proteinExistence type="predicted"/>
<dbReference type="SMART" id="SM00312">
    <property type="entry name" value="PX"/>
    <property type="match status" value="1"/>
</dbReference>
<comment type="subcellular location">
    <subcellularLocation>
        <location evidence="1">Vacuole</location>
    </subcellularLocation>
</comment>
<keyword evidence="10" id="KW-1185">Reference proteome</keyword>
<organism evidence="9 10">
    <name type="scientific">Tulasnella calospora MUT 4182</name>
    <dbReference type="NCBI Taxonomy" id="1051891"/>
    <lineage>
        <taxon>Eukaryota</taxon>
        <taxon>Fungi</taxon>
        <taxon>Dikarya</taxon>
        <taxon>Basidiomycota</taxon>
        <taxon>Agaricomycotina</taxon>
        <taxon>Agaricomycetes</taxon>
        <taxon>Cantharellales</taxon>
        <taxon>Tulasnellaceae</taxon>
        <taxon>Tulasnella</taxon>
    </lineage>
</organism>
<keyword evidence="2" id="KW-0926">Vacuole</keyword>
<evidence type="ECO:0000256" key="6">
    <source>
        <dbReference type="SAM" id="MobiDB-lite"/>
    </source>
</evidence>
<dbReference type="PANTHER" id="PTHR22775:SF3">
    <property type="entry name" value="SORTING NEXIN-13"/>
    <property type="match status" value="1"/>
</dbReference>
<dbReference type="GO" id="GO:0016192">
    <property type="term" value="P:vesicle-mediated transport"/>
    <property type="evidence" value="ECO:0007669"/>
    <property type="project" value="UniProtKB-ARBA"/>
</dbReference>
<evidence type="ECO:0000256" key="1">
    <source>
        <dbReference type="ARBA" id="ARBA00004116"/>
    </source>
</evidence>
<evidence type="ECO:0000256" key="2">
    <source>
        <dbReference type="ARBA" id="ARBA00022554"/>
    </source>
</evidence>
<feature type="compositionally biased region" description="Low complexity" evidence="6">
    <location>
        <begin position="120"/>
        <end position="133"/>
    </location>
</feature>
<sequence length="369" mass="40333">MATVQAVFIKGHENRLEPKPHTVYRIEIQGPVRSWQVWRRYSEFDDLDTELGKSTGSRPPTTLPPKHTFSFRRKFNEEAIIKEREEGLETYLRAILSNKDARWRECVAFKTFLGLPTTSSMGAATSNSSSSTGPQQFTSSSWLDEHTALQSLVRDIKADINKRNALSDAGEVSQSHQTNVQAKKKLAALLNRIGGLAKGLDDMQKTGMSDGEVQRRGDMIARLQDECEKLGKMVIASRQSRGGFSSGSPAERNPASAADRAALLGGGAAAAKVSNGGTITRKFGAAALETDQTRPLDDVGLVQLQQAEVDTQDTQLSQLSAILQRQKQIGLAIGTEIQEQNEMLDRLTEDVDRVGGKLAGAKKQLNRLG</sequence>
<evidence type="ECO:0008006" key="11">
    <source>
        <dbReference type="Google" id="ProtNLM"/>
    </source>
</evidence>
<gene>
    <name evidence="9" type="ORF">M407DRAFT_186325</name>
</gene>
<dbReference type="SUPFAM" id="SSF58038">
    <property type="entry name" value="SNARE fusion complex"/>
    <property type="match status" value="1"/>
</dbReference>
<dbReference type="GO" id="GO:0097576">
    <property type="term" value="P:vacuole fusion"/>
    <property type="evidence" value="ECO:0007669"/>
    <property type="project" value="UniProtKB-ARBA"/>
</dbReference>
<evidence type="ECO:0000259" key="7">
    <source>
        <dbReference type="PROSITE" id="PS50192"/>
    </source>
</evidence>
<dbReference type="Gene3D" id="3.30.1520.10">
    <property type="entry name" value="Phox-like domain"/>
    <property type="match status" value="1"/>
</dbReference>
<dbReference type="EMBL" id="KN822947">
    <property type="protein sequence ID" value="KIO33596.1"/>
    <property type="molecule type" value="Genomic_DNA"/>
</dbReference>
<dbReference type="STRING" id="1051891.A0A0C3QVH2"/>
<feature type="domain" description="PX" evidence="8">
    <location>
        <begin position="2"/>
        <end position="119"/>
    </location>
</feature>
<evidence type="ECO:0000256" key="5">
    <source>
        <dbReference type="SAM" id="Coils"/>
    </source>
</evidence>
<feature type="region of interest" description="Disordered" evidence="6">
    <location>
        <begin position="120"/>
        <end position="139"/>
    </location>
</feature>
<dbReference type="Gene3D" id="1.20.5.110">
    <property type="match status" value="1"/>
</dbReference>
<dbReference type="SMART" id="SM00397">
    <property type="entry name" value="t_SNARE"/>
    <property type="match status" value="1"/>
</dbReference>
<dbReference type="GO" id="GO:0000329">
    <property type="term" value="C:fungal-type vacuole membrane"/>
    <property type="evidence" value="ECO:0007669"/>
    <property type="project" value="UniProtKB-ARBA"/>
</dbReference>
<evidence type="ECO:0000313" key="10">
    <source>
        <dbReference type="Proteomes" id="UP000054248"/>
    </source>
</evidence>
<dbReference type="PANTHER" id="PTHR22775">
    <property type="entry name" value="SORTING NEXIN"/>
    <property type="match status" value="1"/>
</dbReference>
<evidence type="ECO:0000313" key="9">
    <source>
        <dbReference type="EMBL" id="KIO33596.1"/>
    </source>
</evidence>
<protein>
    <recommendedName>
        <fullName evidence="11">t-SNARE coiled-coil homology domain-containing protein</fullName>
    </recommendedName>
</protein>
<dbReference type="OrthoDB" id="428895at2759"/>
<dbReference type="SUPFAM" id="SSF64268">
    <property type="entry name" value="PX domain"/>
    <property type="match status" value="1"/>
</dbReference>
<dbReference type="AlphaFoldDB" id="A0A0C3QVH2"/>
<dbReference type="InterPro" id="IPR036871">
    <property type="entry name" value="PX_dom_sf"/>
</dbReference>
<name>A0A0C3QVH2_9AGAM</name>
<comment type="function">
    <text evidence="4">Essential for proper morphogenesis of the vacuole. May exist as structural reinforcement on the surface of the vacuolar membrane and be required for maintenance against rupture by osmotic pressure.</text>
</comment>
<dbReference type="GO" id="GO:0007034">
    <property type="term" value="P:vacuolar transport"/>
    <property type="evidence" value="ECO:0007669"/>
    <property type="project" value="UniProtKB-ARBA"/>
</dbReference>
<dbReference type="InterPro" id="IPR001683">
    <property type="entry name" value="PX_dom"/>
</dbReference>
<dbReference type="PROSITE" id="PS50192">
    <property type="entry name" value="T_SNARE"/>
    <property type="match status" value="1"/>
</dbReference>
<evidence type="ECO:0000256" key="3">
    <source>
        <dbReference type="ARBA" id="ARBA00023054"/>
    </source>
</evidence>
<accession>A0A0C3QVH2</accession>
<dbReference type="Pfam" id="PF00787">
    <property type="entry name" value="PX"/>
    <property type="match status" value="1"/>
</dbReference>
<keyword evidence="3 5" id="KW-0175">Coiled coil</keyword>
<feature type="coiled-coil region" evidence="5">
    <location>
        <begin position="337"/>
        <end position="364"/>
    </location>
</feature>
<dbReference type="FunFam" id="1.20.5.110:FF:000058">
    <property type="entry name" value="VAM7p Vacuolar SNARE protein"/>
    <property type="match status" value="1"/>
</dbReference>
<reference evidence="9 10" key="1">
    <citation type="submission" date="2014-04" db="EMBL/GenBank/DDBJ databases">
        <authorList>
            <consortium name="DOE Joint Genome Institute"/>
            <person name="Kuo A."/>
            <person name="Girlanda M."/>
            <person name="Perotto S."/>
            <person name="Kohler A."/>
            <person name="Nagy L.G."/>
            <person name="Floudas D."/>
            <person name="Copeland A."/>
            <person name="Barry K.W."/>
            <person name="Cichocki N."/>
            <person name="Veneault-Fourrey C."/>
            <person name="LaButti K."/>
            <person name="Lindquist E.A."/>
            <person name="Lipzen A."/>
            <person name="Lundell T."/>
            <person name="Morin E."/>
            <person name="Murat C."/>
            <person name="Sun H."/>
            <person name="Tunlid A."/>
            <person name="Henrissat B."/>
            <person name="Grigoriev I.V."/>
            <person name="Hibbett D.S."/>
            <person name="Martin F."/>
            <person name="Nordberg H.P."/>
            <person name="Cantor M.N."/>
            <person name="Hua S.X."/>
        </authorList>
    </citation>
    <scope>NUCLEOTIDE SEQUENCE [LARGE SCALE GENOMIC DNA]</scope>
    <source>
        <strain evidence="9 10">MUT 4182</strain>
    </source>
</reference>
<reference evidence="10" key="2">
    <citation type="submission" date="2015-01" db="EMBL/GenBank/DDBJ databases">
        <title>Evolutionary Origins and Diversification of the Mycorrhizal Mutualists.</title>
        <authorList>
            <consortium name="DOE Joint Genome Institute"/>
            <consortium name="Mycorrhizal Genomics Consortium"/>
            <person name="Kohler A."/>
            <person name="Kuo A."/>
            <person name="Nagy L.G."/>
            <person name="Floudas D."/>
            <person name="Copeland A."/>
            <person name="Barry K.W."/>
            <person name="Cichocki N."/>
            <person name="Veneault-Fourrey C."/>
            <person name="LaButti K."/>
            <person name="Lindquist E.A."/>
            <person name="Lipzen A."/>
            <person name="Lundell T."/>
            <person name="Morin E."/>
            <person name="Murat C."/>
            <person name="Riley R."/>
            <person name="Ohm R."/>
            <person name="Sun H."/>
            <person name="Tunlid A."/>
            <person name="Henrissat B."/>
            <person name="Grigoriev I.V."/>
            <person name="Hibbett D.S."/>
            <person name="Martin F."/>
        </authorList>
    </citation>
    <scope>NUCLEOTIDE SEQUENCE [LARGE SCALE GENOMIC DNA]</scope>
    <source>
        <strain evidence="10">MUT 4182</strain>
    </source>
</reference>
<dbReference type="CDD" id="cd15858">
    <property type="entry name" value="SNARE_VAM7"/>
    <property type="match status" value="1"/>
</dbReference>
<feature type="domain" description="T-SNARE coiled-coil homology" evidence="7">
    <location>
        <begin position="306"/>
        <end position="368"/>
    </location>
</feature>
<dbReference type="GO" id="GO:0035091">
    <property type="term" value="F:phosphatidylinositol binding"/>
    <property type="evidence" value="ECO:0007669"/>
    <property type="project" value="InterPro"/>
</dbReference>
<dbReference type="PROSITE" id="PS50195">
    <property type="entry name" value="PX"/>
    <property type="match status" value="1"/>
</dbReference>
<dbReference type="CDD" id="cd06897">
    <property type="entry name" value="PX_SNARE"/>
    <property type="match status" value="1"/>
</dbReference>
<dbReference type="Proteomes" id="UP000054248">
    <property type="component" value="Unassembled WGS sequence"/>
</dbReference>
<dbReference type="HOGENOM" id="CLU_033748_0_0_1"/>
<evidence type="ECO:0000256" key="4">
    <source>
        <dbReference type="ARBA" id="ARBA00054927"/>
    </source>
</evidence>